<dbReference type="PATRIC" id="fig|999437.3.peg.2043"/>
<dbReference type="InterPro" id="IPR044060">
    <property type="entry name" value="Bacterial_rp_domain"/>
</dbReference>
<dbReference type="GO" id="GO:0035591">
    <property type="term" value="F:signaling adaptor activity"/>
    <property type="evidence" value="ECO:0007669"/>
    <property type="project" value="TreeGrafter"/>
</dbReference>
<dbReference type="SMART" id="SM00369">
    <property type="entry name" value="LRR_TYP"/>
    <property type="match status" value="5"/>
</dbReference>
<dbReference type="HOGENOM" id="CLU_032128_1_0_12"/>
<dbReference type="AlphaFoldDB" id="M2BM67"/>
<dbReference type="PROSITE" id="PS51257">
    <property type="entry name" value="PROKAR_LIPOPROTEIN"/>
    <property type="match status" value="1"/>
</dbReference>
<feature type="domain" description="Bacterial repeat" evidence="3">
    <location>
        <begin position="62"/>
        <end position="127"/>
    </location>
</feature>
<accession>M2BM67</accession>
<dbReference type="SUPFAM" id="SSF52058">
    <property type="entry name" value="L domain-like"/>
    <property type="match status" value="1"/>
</dbReference>
<evidence type="ECO:0000313" key="4">
    <source>
        <dbReference type="EMBL" id="EMB22563.1"/>
    </source>
</evidence>
<keyword evidence="1" id="KW-0433">Leucine-rich repeat</keyword>
<dbReference type="InterPro" id="IPR032675">
    <property type="entry name" value="LRR_dom_sf"/>
</dbReference>
<dbReference type="PANTHER" id="PTHR47566">
    <property type="match status" value="1"/>
</dbReference>
<dbReference type="PANTHER" id="PTHR47566:SF1">
    <property type="entry name" value="PROTEIN NUD1"/>
    <property type="match status" value="1"/>
</dbReference>
<name>M2BM67_TREDN</name>
<evidence type="ECO:0000256" key="2">
    <source>
        <dbReference type="ARBA" id="ARBA00022737"/>
    </source>
</evidence>
<dbReference type="Gene3D" id="3.80.10.10">
    <property type="entry name" value="Ribonuclease Inhibitor"/>
    <property type="match status" value="2"/>
</dbReference>
<keyword evidence="2" id="KW-0677">Repeat</keyword>
<dbReference type="RefSeq" id="WP_010696835.1">
    <property type="nucleotide sequence ID" value="NZ_KB442454.1"/>
</dbReference>
<dbReference type="OrthoDB" id="363272at2"/>
<evidence type="ECO:0000259" key="3">
    <source>
        <dbReference type="Pfam" id="PF18998"/>
    </source>
</evidence>
<dbReference type="InterPro" id="IPR003591">
    <property type="entry name" value="Leu-rich_rpt_typical-subtyp"/>
</dbReference>
<comment type="caution">
    <text evidence="4">The sequence shown here is derived from an EMBL/GenBank/DDBJ whole genome shotgun (WGS) entry which is preliminary data.</text>
</comment>
<sequence>MKKHKGKILVLFLAVLLVSVMSCENSFLKKMLVEEEKGNTVPQVPKHGVTFSVEGGHGTLKAEVDGKEINSGDSVEQGKSVVFTAEPSEGYVLEQWTNASLAITEAGTDKTYTHTVTAAVDIKVSFDAPFVEGGASLILSPDELHITVEVTTADNSPITVEGCTETTFPSGARTVLHAKGTRVILKGKITELNCGDYDDHGVWNKLAALNVQGLSSLQELYCGRNLLSTLNIQGLTALKRLNCWGNQLTELNVQGLTALEELSCHGNQLTALNVQGLTALKNLGCIRNQLTALDVQGLTALQSLDCRDNQLTALNVQGLTALKWLSCMGNQLTELNVQGLTALQGLYCWDSQLTELNAQGCTALQILYLDGNQLTALNAQGCTALQMLNCYNNRLTALNVQGCTALRWLSCWDNQLTELNVQGLTALERLSCWDNQLTSLNVQGLTALERLYCWNNQLTALNVQGLNALRELNCWGNQLNADAFKKLFDDLPVRADSDDSRCGLYTELSGVTEGNHTDFTAPQDLADAFNNAKTVKKWKMYKRDGSGNSVEI</sequence>
<dbReference type="EMBL" id="AGDZ01000027">
    <property type="protein sequence ID" value="EMB22563.1"/>
    <property type="molecule type" value="Genomic_DNA"/>
</dbReference>
<reference evidence="4 5" key="1">
    <citation type="submission" date="2012-01" db="EMBL/GenBank/DDBJ databases">
        <title>The Genome Sequence of Treponema denticola SP33.</title>
        <authorList>
            <consortium name="The Broad Institute Genome Sequencing Platform"/>
            <person name="Earl A."/>
            <person name="Ward D."/>
            <person name="Feldgarden M."/>
            <person name="Gevers D."/>
            <person name="Blanton J.M."/>
            <person name="Fenno C.J."/>
            <person name="Baranova O.V."/>
            <person name="Mathney J."/>
            <person name="Dewhirst F.E."/>
            <person name="Izard J."/>
            <person name="Young S.K."/>
            <person name="Zeng Q."/>
            <person name="Gargeya S."/>
            <person name="Fitzgerald M."/>
            <person name="Haas B."/>
            <person name="Abouelleil A."/>
            <person name="Alvarado L."/>
            <person name="Arachchi H.M."/>
            <person name="Berlin A."/>
            <person name="Chapman S.B."/>
            <person name="Gearin G."/>
            <person name="Goldberg J."/>
            <person name="Griggs A."/>
            <person name="Gujja S."/>
            <person name="Hansen M."/>
            <person name="Heiman D."/>
            <person name="Howarth C."/>
            <person name="Larimer J."/>
            <person name="Lui A."/>
            <person name="MacDonald P.J.P."/>
            <person name="McCowen C."/>
            <person name="Montmayeur A."/>
            <person name="Murphy C."/>
            <person name="Neiman D."/>
            <person name="Pearson M."/>
            <person name="Priest M."/>
            <person name="Roberts A."/>
            <person name="Saif S."/>
            <person name="Shea T."/>
            <person name="Sisk P."/>
            <person name="Stolte C."/>
            <person name="Sykes S."/>
            <person name="Wortman J."/>
            <person name="Nusbaum C."/>
            <person name="Birren B."/>
        </authorList>
    </citation>
    <scope>NUCLEOTIDE SEQUENCE [LARGE SCALE GENOMIC DNA]</scope>
    <source>
        <strain evidence="4 5">SP33</strain>
    </source>
</reference>
<evidence type="ECO:0000256" key="1">
    <source>
        <dbReference type="ARBA" id="ARBA00022614"/>
    </source>
</evidence>
<gene>
    <name evidence="4" type="ORF">HMPREF9733_01979</name>
</gene>
<proteinExistence type="predicted"/>
<dbReference type="InterPro" id="IPR052574">
    <property type="entry name" value="CDIRP"/>
</dbReference>
<dbReference type="Pfam" id="PF18998">
    <property type="entry name" value="Flg_new_2"/>
    <property type="match status" value="1"/>
</dbReference>
<evidence type="ECO:0000313" key="5">
    <source>
        <dbReference type="Proteomes" id="UP000016183"/>
    </source>
</evidence>
<organism evidence="4 5">
    <name type="scientific">Treponema denticola SP33</name>
    <dbReference type="NCBI Taxonomy" id="999437"/>
    <lineage>
        <taxon>Bacteria</taxon>
        <taxon>Pseudomonadati</taxon>
        <taxon>Spirochaetota</taxon>
        <taxon>Spirochaetia</taxon>
        <taxon>Spirochaetales</taxon>
        <taxon>Treponemataceae</taxon>
        <taxon>Treponema</taxon>
    </lineage>
</organism>
<protein>
    <recommendedName>
        <fullName evidence="3">Bacterial repeat domain-containing protein</fullName>
    </recommendedName>
</protein>
<dbReference type="Proteomes" id="UP000016183">
    <property type="component" value="Unassembled WGS sequence"/>
</dbReference>